<evidence type="ECO:0000313" key="3">
    <source>
        <dbReference type="Proteomes" id="UP000309584"/>
    </source>
</evidence>
<reference evidence="2 3" key="1">
    <citation type="submission" date="2018-05" db="EMBL/GenBank/DDBJ databases">
        <title>Novel Campyloabacter and Helicobacter Species and Strains.</title>
        <authorList>
            <person name="Mannion A.J."/>
            <person name="Shen Z."/>
            <person name="Fox J.G."/>
        </authorList>
    </citation>
    <scope>NUCLEOTIDE SEQUENCE [LARGE SCALE GENOMIC DNA]</scope>
    <source>
        <strain evidence="3">MIT10-5678</strain>
    </source>
</reference>
<comment type="caution">
    <text evidence="2">The sequence shown here is derived from an EMBL/GenBank/DDBJ whole genome shotgun (WGS) entry which is preliminary data.</text>
</comment>
<feature type="transmembrane region" description="Helical" evidence="1">
    <location>
        <begin position="26"/>
        <end position="43"/>
    </location>
</feature>
<dbReference type="SUPFAM" id="SSF48452">
    <property type="entry name" value="TPR-like"/>
    <property type="match status" value="1"/>
</dbReference>
<keyword evidence="1" id="KW-0472">Membrane</keyword>
<dbReference type="RefSeq" id="WP_137623029.1">
    <property type="nucleotide sequence ID" value="NZ_NXLY01000001.1"/>
</dbReference>
<sequence length="193" mass="23007">MNLQERVRDLESAYKKYLLKKFFKNLFYLLFIGLLIGIIFFIVQNHYKQKSISLEALNYKKELEQNIIKAKILQEKNKIIREKLIQENNHTISKIQIDSKVFNIAKLKNNFYKNPSYEKALILSREYYKMKDYNKSIFWALKANDIDKKAEDSWLIFAKAKIALGHKDEAKKALDAYLDSYGFIEFDKELKND</sequence>
<name>A0ABY2TLA4_9BACT</name>
<keyword evidence="1" id="KW-1133">Transmembrane helix</keyword>
<keyword evidence="3" id="KW-1185">Reference proteome</keyword>
<gene>
    <name evidence="2" type="ORF">CQA75_00025</name>
</gene>
<evidence type="ECO:0000313" key="2">
    <source>
        <dbReference type="EMBL" id="TKX34676.1"/>
    </source>
</evidence>
<dbReference type="Proteomes" id="UP000309584">
    <property type="component" value="Unassembled WGS sequence"/>
</dbReference>
<organism evidence="2 3">
    <name type="scientific">Campylobacter taeniopygiae</name>
    <dbReference type="NCBI Taxonomy" id="2510188"/>
    <lineage>
        <taxon>Bacteria</taxon>
        <taxon>Pseudomonadati</taxon>
        <taxon>Campylobacterota</taxon>
        <taxon>Epsilonproteobacteria</taxon>
        <taxon>Campylobacterales</taxon>
        <taxon>Campylobacteraceae</taxon>
        <taxon>Campylobacter</taxon>
    </lineage>
</organism>
<dbReference type="InterPro" id="IPR011990">
    <property type="entry name" value="TPR-like_helical_dom_sf"/>
</dbReference>
<evidence type="ECO:0000256" key="1">
    <source>
        <dbReference type="SAM" id="Phobius"/>
    </source>
</evidence>
<accession>A0ABY2TLA4</accession>
<keyword evidence="1" id="KW-0812">Transmembrane</keyword>
<dbReference type="Pfam" id="PF12895">
    <property type="entry name" value="ANAPC3"/>
    <property type="match status" value="1"/>
</dbReference>
<dbReference type="EMBL" id="NXLY01000001">
    <property type="protein sequence ID" value="TKX34676.1"/>
    <property type="molecule type" value="Genomic_DNA"/>
</dbReference>
<protein>
    <submittedName>
        <fullName evidence="2">Transformation system protein</fullName>
    </submittedName>
</protein>
<proteinExistence type="predicted"/>